<organism evidence="1 2">
    <name type="scientific">Arctium lappa</name>
    <name type="common">Greater burdock</name>
    <name type="synonym">Lappa major</name>
    <dbReference type="NCBI Taxonomy" id="4217"/>
    <lineage>
        <taxon>Eukaryota</taxon>
        <taxon>Viridiplantae</taxon>
        <taxon>Streptophyta</taxon>
        <taxon>Embryophyta</taxon>
        <taxon>Tracheophyta</taxon>
        <taxon>Spermatophyta</taxon>
        <taxon>Magnoliopsida</taxon>
        <taxon>eudicotyledons</taxon>
        <taxon>Gunneridae</taxon>
        <taxon>Pentapetalae</taxon>
        <taxon>asterids</taxon>
        <taxon>campanulids</taxon>
        <taxon>Asterales</taxon>
        <taxon>Asteraceae</taxon>
        <taxon>Carduoideae</taxon>
        <taxon>Cardueae</taxon>
        <taxon>Arctiinae</taxon>
        <taxon>Arctium</taxon>
    </lineage>
</organism>
<sequence length="550" mass="60016">MNSEEKLSLEKSSEIKTEIEEVCDSGKLGDLGRLIQEGMGRVRLTSGADVIDGVVSSEVTVGDENSMRNDVKQEDVSGEVKNVNENEVKNDTEKSGDNKDESSSSSSSSSDSDDDDDEEEEEEESDDEEEEEDTKGIKKVKGEVEMEEGEIRDFASDDEDGDVVKGPIRSKNEVQHLPPVPPVNVTIEPHHQTLPVGVVLSIIGAQVIVEGVENHNPLSEGSILWITESRSPLGVVDEIFGPVKNPYYMVRYNSETEVPTGIQQGSLISFVPEFADYVLNNNNLYKKGYDASGENDEELDDEIEFSDDEKEAEYKKMIKMSKRGSSEQKTGNTKKDKKSRNRVGNWKNDHQPSPASQVNGFAGRPPTSGPGVGPAFSPGPPPPNLTGPSGVWPNGFPSIQPQNMGFPPNGYPPNVPFMQQNFNQQPIVPFMQPFHPQFNTNGQMFPSNFGQGVPPNFGASSAFTSWPAGMPQNGFNQSQVGPPMAFQGFPFNPSMNVQPQGVAMPNGLQMENNGAMRPPMANGFPNRGGRKPFQRGGGRFRGGRSGQQSR</sequence>
<reference evidence="1 2" key="2">
    <citation type="journal article" date="2022" name="Mol. Ecol. Resour.">
        <title>The genomes of chicory, endive, great burdock and yacon provide insights into Asteraceae paleo-polyploidization history and plant inulin production.</title>
        <authorList>
            <person name="Fan W."/>
            <person name="Wang S."/>
            <person name="Wang H."/>
            <person name="Wang A."/>
            <person name="Jiang F."/>
            <person name="Liu H."/>
            <person name="Zhao H."/>
            <person name="Xu D."/>
            <person name="Zhang Y."/>
        </authorList>
    </citation>
    <scope>NUCLEOTIDE SEQUENCE [LARGE SCALE GENOMIC DNA]</scope>
    <source>
        <strain evidence="2">cv. Niubang</strain>
    </source>
</reference>
<evidence type="ECO:0000313" key="1">
    <source>
        <dbReference type="EMBL" id="KAI3718501.1"/>
    </source>
</evidence>
<reference evidence="2" key="1">
    <citation type="journal article" date="2022" name="Mol. Ecol. Resour.">
        <title>The genomes of chicory, endive, great burdock and yacon provide insights into Asteraceae palaeo-polyploidization history and plant inulin production.</title>
        <authorList>
            <person name="Fan W."/>
            <person name="Wang S."/>
            <person name="Wang H."/>
            <person name="Wang A."/>
            <person name="Jiang F."/>
            <person name="Liu H."/>
            <person name="Zhao H."/>
            <person name="Xu D."/>
            <person name="Zhang Y."/>
        </authorList>
    </citation>
    <scope>NUCLEOTIDE SEQUENCE [LARGE SCALE GENOMIC DNA]</scope>
    <source>
        <strain evidence="2">cv. Niubang</strain>
    </source>
</reference>
<protein>
    <submittedName>
        <fullName evidence="1">Uncharacterized protein</fullName>
    </submittedName>
</protein>
<dbReference type="Proteomes" id="UP001055879">
    <property type="component" value="Linkage Group LG06"/>
</dbReference>
<name>A0ACB9B9M6_ARCLA</name>
<accession>A0ACB9B9M6</accession>
<evidence type="ECO:0000313" key="2">
    <source>
        <dbReference type="Proteomes" id="UP001055879"/>
    </source>
</evidence>
<dbReference type="EMBL" id="CM042052">
    <property type="protein sequence ID" value="KAI3718501.1"/>
    <property type="molecule type" value="Genomic_DNA"/>
</dbReference>
<keyword evidence="2" id="KW-1185">Reference proteome</keyword>
<proteinExistence type="predicted"/>
<gene>
    <name evidence="1" type="ORF">L6452_19375</name>
</gene>
<comment type="caution">
    <text evidence="1">The sequence shown here is derived from an EMBL/GenBank/DDBJ whole genome shotgun (WGS) entry which is preliminary data.</text>
</comment>